<evidence type="ECO:0000256" key="8">
    <source>
        <dbReference type="SAM" id="Phobius"/>
    </source>
</evidence>
<organism evidence="11 12">
    <name type="scientific">Agrilus planipennis</name>
    <name type="common">Emerald ash borer</name>
    <name type="synonym">Agrilus marcopoli</name>
    <dbReference type="NCBI Taxonomy" id="224129"/>
    <lineage>
        <taxon>Eukaryota</taxon>
        <taxon>Metazoa</taxon>
        <taxon>Ecdysozoa</taxon>
        <taxon>Arthropoda</taxon>
        <taxon>Hexapoda</taxon>
        <taxon>Insecta</taxon>
        <taxon>Pterygota</taxon>
        <taxon>Neoptera</taxon>
        <taxon>Endopterygota</taxon>
        <taxon>Coleoptera</taxon>
        <taxon>Polyphaga</taxon>
        <taxon>Elateriformia</taxon>
        <taxon>Buprestoidea</taxon>
        <taxon>Buprestidae</taxon>
        <taxon>Agrilinae</taxon>
        <taxon>Agrilus</taxon>
    </lineage>
</organism>
<name>A0A1W4WWC0_AGRPL</name>
<evidence type="ECO:0000313" key="11">
    <source>
        <dbReference type="Proteomes" id="UP000192223"/>
    </source>
</evidence>
<accession>A0A1W4WWC0</accession>
<evidence type="ECO:0000256" key="9">
    <source>
        <dbReference type="SAM" id="SignalP"/>
    </source>
</evidence>
<feature type="transmembrane region" description="Helical" evidence="8">
    <location>
        <begin position="711"/>
        <end position="730"/>
    </location>
</feature>
<sequence length="802" mass="91777">MILQWTIHSFLLFSVSSKEILKFITRSHTSHLSKYTTYLDSTLLHFQIPSDVLFASLKIEVEERRQTIFPCKAENVDLYFKHGSPPVINPDGSKFPSTFYNLSRPQPFYINFTSQSPAQYINLTSPTPGMYFISTFLAYTDPRYDGINQEGLVPKCKVYLVITLYISTVEDVEIVTKDVDMEVTLSSKSYAVFKFFAPEKVDHVFLTIVDSVSCKDCDFFNVRIQPHNVPSMFKSIKSLDIPVANFSRQNYSINIWTPENAWYYLRFQFTQKTFSLINGGFFTFRLKFFLLPELINENITLNLNNSNFDTYVPDPVFRLHRDGNISNIMSYNEYDLVRERNSDNFVYGYDLRPKKNGKIPLYINATNDKFTVLKFVIQDSTDSGGTAQFHLAVKPRAKYVNGKRIVETDPENNQVVACIRKGVRELPLWPNNCFFNNISQPSPIFVNKTVENASVMIPYPEPGTWFISIRLFCGSCESCNCSNHCQHKHETCMQVCEENCEPEQCNNCTNTCRQSVIEEDECRGCDCIGGCKRNNINCNTSIVFEVASFSCVDGTCGDNGKCVFSISEGFVVTSCFCTNNYRGWECSDNSQANPYSAIVVEMVLLTLSNLMFVPAVYLAIKRHYYIESLTYTLLCLSSTFYHACDAGENIISYCLIRLNVLQFSDFFCALLSFWVTLIAMAYLSEPLMSILHMLGAILLAFGTTYNKMSVWLFAFPALAGIFIIFVSWFVKYKQLDHVFPSKRYLKRNFPVGIVVVTVGLITFAFLQTRNNYKYLHSLWHILMATGIIILLPDKDTFVPTKL</sequence>
<evidence type="ECO:0000256" key="6">
    <source>
        <dbReference type="ARBA" id="ARBA00023136"/>
    </source>
</evidence>
<dbReference type="InterPro" id="IPR000742">
    <property type="entry name" value="EGF"/>
</dbReference>
<reference evidence="12 13" key="1">
    <citation type="submission" date="2025-04" db="UniProtKB">
        <authorList>
            <consortium name="RefSeq"/>
        </authorList>
    </citation>
    <scope>IDENTIFICATION</scope>
    <source>
        <tissue evidence="12 13">Entire body</tissue>
    </source>
</reference>
<dbReference type="KEGG" id="apln:108736428"/>
<evidence type="ECO:0000259" key="10">
    <source>
        <dbReference type="PROSITE" id="PS50026"/>
    </source>
</evidence>
<keyword evidence="5 8" id="KW-1133">Transmembrane helix</keyword>
<feature type="domain" description="EGF-like" evidence="10">
    <location>
        <begin position="547"/>
        <end position="587"/>
    </location>
</feature>
<comment type="subcellular location">
    <subcellularLocation>
        <location evidence="1">Cell membrane</location>
        <topology evidence="1">Multi-pass membrane protein</topology>
    </subcellularLocation>
</comment>
<dbReference type="PROSITE" id="PS50026">
    <property type="entry name" value="EGF_3"/>
    <property type="match status" value="1"/>
</dbReference>
<keyword evidence="9" id="KW-0732">Signal</keyword>
<protein>
    <submittedName>
        <fullName evidence="12 13">Post-GPI attachment to proteins factor 6</fullName>
    </submittedName>
</protein>
<feature type="transmembrane region" description="Helical" evidence="8">
    <location>
        <begin position="663"/>
        <end position="683"/>
    </location>
</feature>
<dbReference type="RefSeq" id="XP_025829177.1">
    <property type="nucleotide sequence ID" value="XM_025973392.1"/>
</dbReference>
<evidence type="ECO:0000313" key="14">
    <source>
        <dbReference type="RefSeq" id="XP_025829177.1"/>
    </source>
</evidence>
<evidence type="ECO:0000313" key="13">
    <source>
        <dbReference type="RefSeq" id="XP_025829176.1"/>
    </source>
</evidence>
<dbReference type="PANTHER" id="PTHR14319">
    <property type="entry name" value="FIVE-SPAN TRANSMEMBRANE PROTEIN M83"/>
    <property type="match status" value="1"/>
</dbReference>
<dbReference type="AlphaFoldDB" id="A0A1W4WWC0"/>
<comment type="similarity">
    <text evidence="2">Belongs to the TMEM8 family.</text>
</comment>
<dbReference type="PANTHER" id="PTHR14319:SF3">
    <property type="entry name" value="TRANSMEMBRANE PROTEIN-LIKE PROTEIN"/>
    <property type="match status" value="1"/>
</dbReference>
<gene>
    <name evidence="12 13 14" type="primary">LOC108736428</name>
</gene>
<comment type="caution">
    <text evidence="7">Lacks conserved residue(s) required for the propagation of feature annotation.</text>
</comment>
<dbReference type="InterPro" id="IPR021910">
    <property type="entry name" value="NGX6/PGAP6/MYMK"/>
</dbReference>
<dbReference type="Proteomes" id="UP000192223">
    <property type="component" value="Unplaced"/>
</dbReference>
<evidence type="ECO:0000256" key="7">
    <source>
        <dbReference type="PROSITE-ProRule" id="PRU00076"/>
    </source>
</evidence>
<evidence type="ECO:0000256" key="5">
    <source>
        <dbReference type="ARBA" id="ARBA00022989"/>
    </source>
</evidence>
<feature type="transmembrane region" description="Helical" evidence="8">
    <location>
        <begin position="751"/>
        <end position="768"/>
    </location>
</feature>
<dbReference type="Pfam" id="PF12036">
    <property type="entry name" value="DUF3522"/>
    <property type="match status" value="1"/>
</dbReference>
<keyword evidence="11" id="KW-1185">Reference proteome</keyword>
<dbReference type="OrthoDB" id="69646at2759"/>
<feature type="transmembrane region" description="Helical" evidence="8">
    <location>
        <begin position="690"/>
        <end position="705"/>
    </location>
</feature>
<keyword evidence="4 8" id="KW-0812">Transmembrane</keyword>
<feature type="transmembrane region" description="Helical" evidence="8">
    <location>
        <begin position="595"/>
        <end position="617"/>
    </location>
</feature>
<dbReference type="RefSeq" id="XP_025829176.1">
    <property type="nucleotide sequence ID" value="XM_025973391.1"/>
</dbReference>
<evidence type="ECO:0000256" key="1">
    <source>
        <dbReference type="ARBA" id="ARBA00004651"/>
    </source>
</evidence>
<keyword evidence="6 8" id="KW-0472">Membrane</keyword>
<dbReference type="PROSITE" id="PS00022">
    <property type="entry name" value="EGF_1"/>
    <property type="match status" value="1"/>
</dbReference>
<keyword evidence="7" id="KW-0245">EGF-like domain</keyword>
<evidence type="ECO:0000313" key="12">
    <source>
        <dbReference type="RefSeq" id="XP_018324355.1"/>
    </source>
</evidence>
<dbReference type="RefSeq" id="XP_018324355.1">
    <property type="nucleotide sequence ID" value="XM_018468853.2"/>
</dbReference>
<evidence type="ECO:0000256" key="2">
    <source>
        <dbReference type="ARBA" id="ARBA00005542"/>
    </source>
</evidence>
<feature type="chain" id="PRO_5010817848" evidence="9">
    <location>
        <begin position="18"/>
        <end position="802"/>
    </location>
</feature>
<keyword evidence="3" id="KW-1003">Cell membrane</keyword>
<evidence type="ECO:0000256" key="4">
    <source>
        <dbReference type="ARBA" id="ARBA00022692"/>
    </source>
</evidence>
<feature type="disulfide bond" evidence="7">
    <location>
        <begin position="577"/>
        <end position="586"/>
    </location>
</feature>
<proteinExistence type="inferred from homology"/>
<evidence type="ECO:0000256" key="3">
    <source>
        <dbReference type="ARBA" id="ARBA00022475"/>
    </source>
</evidence>
<feature type="transmembrane region" description="Helical" evidence="8">
    <location>
        <begin position="774"/>
        <end position="792"/>
    </location>
</feature>
<dbReference type="GO" id="GO:0005886">
    <property type="term" value="C:plasma membrane"/>
    <property type="evidence" value="ECO:0007669"/>
    <property type="project" value="UniProtKB-SubCell"/>
</dbReference>
<dbReference type="GeneID" id="108736428"/>
<keyword evidence="7" id="KW-1015">Disulfide bond</keyword>
<feature type="signal peptide" evidence="9">
    <location>
        <begin position="1"/>
        <end position="17"/>
    </location>
</feature>